<feature type="binding site" evidence="8">
    <location>
        <position position="67"/>
    </location>
    <ligand>
        <name>Zn(2+)</name>
        <dbReference type="ChEBI" id="CHEBI:29105"/>
        <label>2</label>
        <note>catalytic</note>
    </ligand>
</feature>
<evidence type="ECO:0000256" key="1">
    <source>
        <dbReference type="ARBA" id="ARBA00011738"/>
    </source>
</evidence>
<evidence type="ECO:0000256" key="7">
    <source>
        <dbReference type="ARBA" id="ARBA00022833"/>
    </source>
</evidence>
<dbReference type="EMBL" id="AODQ01000008">
    <property type="protein sequence ID" value="EMR04298.1"/>
    <property type="molecule type" value="Genomic_DNA"/>
</dbReference>
<dbReference type="GO" id="GO:0008270">
    <property type="term" value="F:zinc ion binding"/>
    <property type="evidence" value="ECO:0007669"/>
    <property type="project" value="UniProtKB-UniRule"/>
</dbReference>
<comment type="catalytic activity">
    <reaction evidence="8">
        <text>Endonucleolytic cleavage of RNA, removing extra 3' nucleotides from tRNA precursor, generating 3' termini of tRNAs. A 3'-hydroxy group is left at the tRNA terminus and a 5'-phosphoryl group is left at the trailer molecule.</text>
        <dbReference type="EC" id="3.1.26.11"/>
    </reaction>
</comment>
<evidence type="ECO:0000256" key="4">
    <source>
        <dbReference type="ARBA" id="ARBA00022723"/>
    </source>
</evidence>
<dbReference type="InterPro" id="IPR013471">
    <property type="entry name" value="RNase_Z/BN"/>
</dbReference>
<feature type="binding site" evidence="8">
    <location>
        <position position="66"/>
    </location>
    <ligand>
        <name>Zn(2+)</name>
        <dbReference type="ChEBI" id="CHEBI:29105"/>
        <label>2</label>
        <note>catalytic</note>
    </ligand>
</feature>
<evidence type="ECO:0000256" key="6">
    <source>
        <dbReference type="ARBA" id="ARBA00022801"/>
    </source>
</evidence>
<keyword evidence="4 8" id="KW-0479">Metal-binding</keyword>
<evidence type="ECO:0000256" key="2">
    <source>
        <dbReference type="ARBA" id="ARBA00022694"/>
    </source>
</evidence>
<dbReference type="Proteomes" id="UP000011910">
    <property type="component" value="Unassembled WGS sequence"/>
</dbReference>
<dbReference type="GO" id="GO:0042781">
    <property type="term" value="F:3'-tRNA processing endoribonuclease activity"/>
    <property type="evidence" value="ECO:0007669"/>
    <property type="project" value="UniProtKB-UniRule"/>
</dbReference>
<organism evidence="9 10">
    <name type="scientific">Cesiribacter andamanensis AMV16</name>
    <dbReference type="NCBI Taxonomy" id="1279009"/>
    <lineage>
        <taxon>Bacteria</taxon>
        <taxon>Pseudomonadati</taxon>
        <taxon>Bacteroidota</taxon>
        <taxon>Cytophagia</taxon>
        <taxon>Cytophagales</taxon>
        <taxon>Cesiribacteraceae</taxon>
        <taxon>Cesiribacter</taxon>
    </lineage>
</organism>
<protein>
    <recommendedName>
        <fullName evidence="8">Ribonuclease Z</fullName>
        <shortName evidence="8">RNase Z</shortName>
        <ecNumber evidence="8">3.1.26.11</ecNumber>
    </recommendedName>
    <alternativeName>
        <fullName evidence="8">tRNA 3 endonuclease</fullName>
    </alternativeName>
    <alternativeName>
        <fullName evidence="8">tRNase Z</fullName>
    </alternativeName>
</protein>
<evidence type="ECO:0000256" key="3">
    <source>
        <dbReference type="ARBA" id="ARBA00022722"/>
    </source>
</evidence>
<dbReference type="NCBIfam" id="NF000801">
    <property type="entry name" value="PRK00055.1-3"/>
    <property type="match status" value="1"/>
</dbReference>
<dbReference type="STRING" id="1279009.ADICEAN_00584"/>
<feature type="binding site" evidence="8">
    <location>
        <position position="270"/>
    </location>
    <ligand>
        <name>Zn(2+)</name>
        <dbReference type="ChEBI" id="CHEBI:29105"/>
        <label>2</label>
        <note>catalytic</note>
    </ligand>
</feature>
<gene>
    <name evidence="8 9" type="primary">rnz</name>
    <name evidence="9" type="ORF">ADICEAN_00584</name>
</gene>
<keyword evidence="5 8" id="KW-0255">Endonuclease</keyword>
<comment type="function">
    <text evidence="8">Zinc phosphodiesterase, which displays some tRNA 3'-processing endonuclease activity. Probably involved in tRNA maturation, by removing a 3'-trailer from precursor tRNA.</text>
</comment>
<dbReference type="AlphaFoldDB" id="M7N6S9"/>
<proteinExistence type="inferred from homology"/>
<keyword evidence="3 8" id="KW-0540">Nuclease</keyword>
<feature type="binding site" evidence="8">
    <location>
        <position position="212"/>
    </location>
    <ligand>
        <name>Zn(2+)</name>
        <dbReference type="ChEBI" id="CHEBI:29105"/>
        <label>2</label>
        <note>catalytic</note>
    </ligand>
</feature>
<feature type="binding site" evidence="8">
    <location>
        <position position="212"/>
    </location>
    <ligand>
        <name>Zn(2+)</name>
        <dbReference type="ChEBI" id="CHEBI:29105"/>
        <label>1</label>
        <note>catalytic</note>
    </ligand>
</feature>
<comment type="cofactor">
    <cofactor evidence="8">
        <name>Zn(2+)</name>
        <dbReference type="ChEBI" id="CHEBI:29105"/>
    </cofactor>
    <text evidence="8">Binds 2 Zn(2+) ions.</text>
</comment>
<feature type="binding site" evidence="8">
    <location>
        <position position="64"/>
    </location>
    <ligand>
        <name>Zn(2+)</name>
        <dbReference type="ChEBI" id="CHEBI:29105"/>
        <label>1</label>
        <note>catalytic</note>
    </ligand>
</feature>
<comment type="subunit">
    <text evidence="1 8">Homodimer.</text>
</comment>
<dbReference type="RefSeq" id="WP_009193991.1">
    <property type="nucleotide sequence ID" value="NZ_AODQ01000008.1"/>
</dbReference>
<accession>M7N6S9</accession>
<dbReference type="PANTHER" id="PTHR46018:SF2">
    <property type="entry name" value="ZINC PHOSPHODIESTERASE ELAC PROTEIN 1"/>
    <property type="match status" value="1"/>
</dbReference>
<dbReference type="Pfam" id="PF23023">
    <property type="entry name" value="Anti-Pycsar_Apyc1"/>
    <property type="match status" value="1"/>
</dbReference>
<dbReference type="PANTHER" id="PTHR46018">
    <property type="entry name" value="ZINC PHOSPHODIESTERASE ELAC PROTEIN 1"/>
    <property type="match status" value="1"/>
</dbReference>
<dbReference type="OrthoDB" id="9800940at2"/>
<feature type="binding site" evidence="8">
    <location>
        <position position="62"/>
    </location>
    <ligand>
        <name>Zn(2+)</name>
        <dbReference type="ChEBI" id="CHEBI:29105"/>
        <label>1</label>
        <note>catalytic</note>
    </ligand>
</feature>
<comment type="caution">
    <text evidence="9">The sequence shown here is derived from an EMBL/GenBank/DDBJ whole genome shotgun (WGS) entry which is preliminary data.</text>
</comment>
<evidence type="ECO:0000313" key="10">
    <source>
        <dbReference type="Proteomes" id="UP000011910"/>
    </source>
</evidence>
<evidence type="ECO:0000256" key="5">
    <source>
        <dbReference type="ARBA" id="ARBA00022759"/>
    </source>
</evidence>
<feature type="active site" description="Proton acceptor" evidence="8">
    <location>
        <position position="66"/>
    </location>
</feature>
<evidence type="ECO:0000256" key="8">
    <source>
        <dbReference type="HAMAP-Rule" id="MF_01818"/>
    </source>
</evidence>
<dbReference type="SUPFAM" id="SSF56281">
    <property type="entry name" value="Metallo-hydrolase/oxidoreductase"/>
    <property type="match status" value="1"/>
</dbReference>
<keyword evidence="7 8" id="KW-0862">Zinc</keyword>
<keyword evidence="10" id="KW-1185">Reference proteome</keyword>
<dbReference type="eggNOG" id="COG1234">
    <property type="taxonomic scope" value="Bacteria"/>
</dbReference>
<comment type="similarity">
    <text evidence="8">Belongs to the RNase Z family.</text>
</comment>
<keyword evidence="2 8" id="KW-0819">tRNA processing</keyword>
<name>M7N6S9_9BACT</name>
<dbReference type="HAMAP" id="MF_01818">
    <property type="entry name" value="RNase_Z_BN"/>
    <property type="match status" value="1"/>
</dbReference>
<keyword evidence="6 8" id="KW-0378">Hydrolase</keyword>
<feature type="binding site" evidence="8">
    <location>
        <position position="142"/>
    </location>
    <ligand>
        <name>Zn(2+)</name>
        <dbReference type="ChEBI" id="CHEBI:29105"/>
        <label>1</label>
        <note>catalytic</note>
    </ligand>
</feature>
<dbReference type="Gene3D" id="3.60.15.10">
    <property type="entry name" value="Ribonuclease Z/Hydroxyacylglutathione hydrolase-like"/>
    <property type="match status" value="1"/>
</dbReference>
<reference evidence="9 10" key="1">
    <citation type="journal article" date="2013" name="Genome Announc.">
        <title>Draft Genome Sequence of Cesiribacter andamanensis Strain AMV16T, Isolated from a Soil Sample from a Mud Volcano in the Andaman Islands, India.</title>
        <authorList>
            <person name="Shivaji S."/>
            <person name="Ara S."/>
            <person name="Begum Z."/>
            <person name="Srinivas T.N."/>
            <person name="Singh A."/>
            <person name="Kumar Pinnaka A."/>
        </authorList>
    </citation>
    <scope>NUCLEOTIDE SEQUENCE [LARGE SCALE GENOMIC DNA]</scope>
    <source>
        <strain evidence="9 10">AMV16</strain>
    </source>
</reference>
<dbReference type="InterPro" id="IPR036866">
    <property type="entry name" value="RibonucZ/Hydroxyglut_hydro"/>
</dbReference>
<dbReference type="PATRIC" id="fig|1279009.4.peg.598"/>
<evidence type="ECO:0000313" key="9">
    <source>
        <dbReference type="EMBL" id="EMR04298.1"/>
    </source>
</evidence>
<dbReference type="NCBIfam" id="TIGR02651">
    <property type="entry name" value="RNase_Z"/>
    <property type="match status" value="1"/>
</dbReference>
<dbReference type="EC" id="3.1.26.11" evidence="8"/>
<dbReference type="CDD" id="cd07717">
    <property type="entry name" value="RNaseZ_ZiPD-like_MBL-fold"/>
    <property type="match status" value="1"/>
</dbReference>
<sequence length="306" mass="34816">MAFQVKILGSNSATPAHNRNQTSQLLIADNEYYLIDCGEGTQLQLIRYRIRFHRINHIFISHLHGDHYLGLMGLLLTMNLQGRQEDLHVYGPAGLDEILSLQMKYSGTILQYKLHFTAVEQSAPGLLFESKLLTVESLPLVHRIPCTGFLFREKPKSRRFNRAKMQPGMTGDEIARLKSGQDIYTPEGELKYRSLDYTLPPRRSRSYAYCSDTRYEPALVPLLQNVDVLYHEATFTSEFESRAAETFHSTARQAGLIAQAANAHMLLLGHYSVRYKELTPLLLEAREVFYNSYLAVEGETIDIGAD</sequence>